<dbReference type="Gene3D" id="1.10.10.10">
    <property type="entry name" value="Winged helix-like DNA-binding domain superfamily/Winged helix DNA-binding domain"/>
    <property type="match status" value="1"/>
</dbReference>
<dbReference type="SUPFAM" id="SSF46894">
    <property type="entry name" value="C-terminal effector domain of the bipartite response regulators"/>
    <property type="match status" value="1"/>
</dbReference>
<dbReference type="InterPro" id="IPR016032">
    <property type="entry name" value="Sig_transdc_resp-reg_C-effctor"/>
</dbReference>
<dbReference type="RefSeq" id="WP_103954903.1">
    <property type="nucleotide sequence ID" value="NZ_FNVT01000002.1"/>
</dbReference>
<keyword evidence="2" id="KW-0805">Transcription regulation</keyword>
<dbReference type="Gene3D" id="1.25.40.10">
    <property type="entry name" value="Tetratricopeptide repeat domain"/>
    <property type="match status" value="1"/>
</dbReference>
<evidence type="ECO:0000256" key="2">
    <source>
        <dbReference type="ARBA" id="ARBA00023015"/>
    </source>
</evidence>
<dbReference type="Pfam" id="PF00486">
    <property type="entry name" value="Trans_reg_C"/>
    <property type="match status" value="1"/>
</dbReference>
<evidence type="ECO:0000259" key="6">
    <source>
        <dbReference type="SMART" id="SM01043"/>
    </source>
</evidence>
<evidence type="ECO:0000259" key="5">
    <source>
        <dbReference type="SMART" id="SM00862"/>
    </source>
</evidence>
<dbReference type="OrthoDB" id="4054020at2"/>
<dbReference type="SUPFAM" id="SSF48452">
    <property type="entry name" value="TPR-like"/>
    <property type="match status" value="1"/>
</dbReference>
<dbReference type="PANTHER" id="PTHR35807:SF1">
    <property type="entry name" value="TRANSCRIPTIONAL REGULATOR REDD"/>
    <property type="match status" value="1"/>
</dbReference>
<dbReference type="EMBL" id="FNVT01000002">
    <property type="protein sequence ID" value="SEG19797.1"/>
    <property type="molecule type" value="Genomic_DNA"/>
</dbReference>
<dbReference type="Pfam" id="PF03704">
    <property type="entry name" value="BTAD"/>
    <property type="match status" value="1"/>
</dbReference>
<keyword evidence="4" id="KW-0804">Transcription</keyword>
<dbReference type="AlphaFoldDB" id="A0A1H5Y807"/>
<dbReference type="PANTHER" id="PTHR35807">
    <property type="entry name" value="TRANSCRIPTIONAL REGULATOR REDD-RELATED"/>
    <property type="match status" value="1"/>
</dbReference>
<dbReference type="InterPro" id="IPR036388">
    <property type="entry name" value="WH-like_DNA-bd_sf"/>
</dbReference>
<evidence type="ECO:0000256" key="4">
    <source>
        <dbReference type="ARBA" id="ARBA00023163"/>
    </source>
</evidence>
<dbReference type="GO" id="GO:0000160">
    <property type="term" value="P:phosphorelay signal transduction system"/>
    <property type="evidence" value="ECO:0007669"/>
    <property type="project" value="InterPro"/>
</dbReference>
<keyword evidence="3 7" id="KW-0238">DNA-binding</keyword>
<proteinExistence type="inferred from homology"/>
<dbReference type="CDD" id="cd15831">
    <property type="entry name" value="BTAD"/>
    <property type="match status" value="1"/>
</dbReference>
<reference evidence="7 8" key="1">
    <citation type="submission" date="2016-10" db="EMBL/GenBank/DDBJ databases">
        <authorList>
            <person name="de Groot N.N."/>
        </authorList>
    </citation>
    <scope>NUCLEOTIDE SEQUENCE [LARGE SCALE GENOMIC DNA]</scope>
    <source>
        <strain evidence="7 8">CGMCC 4.7037</strain>
    </source>
</reference>
<protein>
    <submittedName>
        <fullName evidence="7">DNA-binding transcriptional activator of the SARP family</fullName>
    </submittedName>
</protein>
<dbReference type="SMART" id="SM00862">
    <property type="entry name" value="Trans_reg_C"/>
    <property type="match status" value="1"/>
</dbReference>
<gene>
    <name evidence="7" type="ORF">SAMN05444920_102164</name>
</gene>
<dbReference type="SMART" id="SM01043">
    <property type="entry name" value="BTAD"/>
    <property type="match status" value="1"/>
</dbReference>
<dbReference type="InterPro" id="IPR011990">
    <property type="entry name" value="TPR-like_helical_dom_sf"/>
</dbReference>
<dbReference type="InterPro" id="IPR005158">
    <property type="entry name" value="BTAD"/>
</dbReference>
<name>A0A1H5Y807_9ACTN</name>
<dbReference type="InterPro" id="IPR001867">
    <property type="entry name" value="OmpR/PhoB-type_DNA-bd"/>
</dbReference>
<organism evidence="7 8">
    <name type="scientific">Nonomuraea solani</name>
    <dbReference type="NCBI Taxonomy" id="1144553"/>
    <lineage>
        <taxon>Bacteria</taxon>
        <taxon>Bacillati</taxon>
        <taxon>Actinomycetota</taxon>
        <taxon>Actinomycetes</taxon>
        <taxon>Streptosporangiales</taxon>
        <taxon>Streptosporangiaceae</taxon>
        <taxon>Nonomuraea</taxon>
    </lineage>
</organism>
<evidence type="ECO:0000313" key="8">
    <source>
        <dbReference type="Proteomes" id="UP000236732"/>
    </source>
</evidence>
<evidence type="ECO:0000313" key="7">
    <source>
        <dbReference type="EMBL" id="SEG19797.1"/>
    </source>
</evidence>
<dbReference type="InterPro" id="IPR051677">
    <property type="entry name" value="AfsR-DnrI-RedD_regulator"/>
</dbReference>
<dbReference type="Proteomes" id="UP000236732">
    <property type="component" value="Unassembled WGS sequence"/>
</dbReference>
<feature type="domain" description="Bacterial transcriptional activator" evidence="6">
    <location>
        <begin position="97"/>
        <end position="241"/>
    </location>
</feature>
<accession>A0A1H5Y807</accession>
<keyword evidence="8" id="KW-1185">Reference proteome</keyword>
<evidence type="ECO:0000256" key="3">
    <source>
        <dbReference type="ARBA" id="ARBA00023125"/>
    </source>
</evidence>
<feature type="domain" description="OmpR/PhoB-type" evidence="5">
    <location>
        <begin position="15"/>
        <end position="90"/>
    </location>
</feature>
<dbReference type="GO" id="GO:0003677">
    <property type="term" value="F:DNA binding"/>
    <property type="evidence" value="ECO:0007669"/>
    <property type="project" value="UniProtKB-KW"/>
</dbReference>
<dbReference type="GO" id="GO:0006355">
    <property type="term" value="P:regulation of DNA-templated transcription"/>
    <property type="evidence" value="ECO:0007669"/>
    <property type="project" value="InterPro"/>
</dbReference>
<comment type="similarity">
    <text evidence="1">Belongs to the AfsR/DnrI/RedD regulatory family.</text>
</comment>
<evidence type="ECO:0000256" key="1">
    <source>
        <dbReference type="ARBA" id="ARBA00005820"/>
    </source>
</evidence>
<sequence length="259" mass="28829">MYVRCLGTFMVCMGDSEIVIQPCRRARLLIAFLVNANSVLSIDQISAELWGEDPCPGTANSLHAQVSRLRKTLTGWAPVGLSTQYPGYVLTIDESSLDITRFTHLAEACRRHWPAGPVAVVEHARQALALWLGSPFPGHQLGALGQMAKVRLEETRLATLEMLMDASLELGQHRQSVGELRQLVVAHPFQEKFYEQLMLALYRSGRQGEALAAFEQARSRLSESLGVDPSPRLHQRMTQILRHDPALWSPCDEHRLAAG</sequence>